<reference evidence="2 3" key="1">
    <citation type="submission" date="2018-06" db="EMBL/GenBank/DDBJ databases">
        <authorList>
            <consortium name="Pathogen Informatics"/>
            <person name="Doyle S."/>
        </authorList>
    </citation>
    <scope>NUCLEOTIDE SEQUENCE [LARGE SCALE GENOMIC DNA]</scope>
    <source>
        <strain evidence="2 3">NCTC12119</strain>
    </source>
</reference>
<evidence type="ECO:0000256" key="1">
    <source>
        <dbReference type="SAM" id="MobiDB-lite"/>
    </source>
</evidence>
<evidence type="ECO:0008006" key="4">
    <source>
        <dbReference type="Google" id="ProtNLM"/>
    </source>
</evidence>
<dbReference type="Proteomes" id="UP000255528">
    <property type="component" value="Unassembled WGS sequence"/>
</dbReference>
<feature type="region of interest" description="Disordered" evidence="1">
    <location>
        <begin position="117"/>
        <end position="143"/>
    </location>
</feature>
<name>A0A381C8L0_9ENTR</name>
<proteinExistence type="predicted"/>
<dbReference type="RefSeq" id="WP_115628064.1">
    <property type="nucleotide sequence ID" value="NZ_UIGI01000001.1"/>
</dbReference>
<gene>
    <name evidence="2" type="ORF">NCTC12119_01791</name>
</gene>
<dbReference type="AlphaFoldDB" id="A0A381C8L0"/>
<organism evidence="2 3">
    <name type="scientific">Buttiauxella agrestis</name>
    <dbReference type="NCBI Taxonomy" id="82977"/>
    <lineage>
        <taxon>Bacteria</taxon>
        <taxon>Pseudomonadati</taxon>
        <taxon>Pseudomonadota</taxon>
        <taxon>Gammaproteobacteria</taxon>
        <taxon>Enterobacterales</taxon>
        <taxon>Enterobacteriaceae</taxon>
        <taxon>Buttiauxella</taxon>
    </lineage>
</organism>
<evidence type="ECO:0000313" key="2">
    <source>
        <dbReference type="EMBL" id="SUW63303.1"/>
    </source>
</evidence>
<dbReference type="EMBL" id="UIGI01000001">
    <property type="protein sequence ID" value="SUW63303.1"/>
    <property type="molecule type" value="Genomic_DNA"/>
</dbReference>
<evidence type="ECO:0000313" key="3">
    <source>
        <dbReference type="Proteomes" id="UP000255528"/>
    </source>
</evidence>
<accession>A0A381C8L0</accession>
<sequence>MAKTQQFNASVNFGATVDGSVGKTLNRLTGGIEDIGSVSLKTMGIQTKWMRDLQSGSASTASKMKTMEQATSALLKKQEALEKEIRESTKSGKGGTAALVEDYKKVGVAIKRATDEMEQLSKEQAKEQKRAERGARFRSGMSSIGHGLGKGAGGIGRSMMTATRWAGAGLLGGAAAAIASPIALNSETAESAGLAKSYGMSIKQFQGMGIIARQAGLNAENGGDLAEEFVNKLKEQGNEKTLNPMLRQIGLSKSFLNGKSREDAFNEVMSRLSRMKDTGAAASLADQLMGGEANKFLTYIHSTGKSFEQAMANAQRYNLLTQEGADGAMKANTAVGNLWGVAVSGMEDTIGKITGQLAPTVDDAALQLADWLKGMQPKITDAVTDWLKPDGSNKTGPQRLWDSVVKFGNGVETVADEVLAVAAKLKWLLPESRSPAEMENVDQARRRGVELAAQEADSQGLGYWDSSRLANQRADEAEQAWKDAHSIANVPDYVGFDDSTFGGSIPELPGAGSPANKVSQTSNNQFYFNITMEPGTPEEQAQSLHDQFKTLIGNTPSFSPTFDVPN</sequence>
<feature type="compositionally biased region" description="Basic and acidic residues" evidence="1">
    <location>
        <begin position="117"/>
        <end position="135"/>
    </location>
</feature>
<protein>
    <recommendedName>
        <fullName evidence="4">Phage-related minor tail protein</fullName>
    </recommendedName>
</protein>